<reference evidence="8" key="1">
    <citation type="submission" date="2022-04" db="EMBL/GenBank/DDBJ databases">
        <title>Carnegiea gigantea Genome sequencing and assembly v2.</title>
        <authorList>
            <person name="Copetti D."/>
            <person name="Sanderson M.J."/>
            <person name="Burquez A."/>
            <person name="Wojciechowski M.F."/>
        </authorList>
    </citation>
    <scope>NUCLEOTIDE SEQUENCE</scope>
    <source>
        <strain evidence="8">SGP5-SGP5p</strain>
        <tissue evidence="8">Aerial part</tissue>
    </source>
</reference>
<organism evidence="8 9">
    <name type="scientific">Carnegiea gigantea</name>
    <dbReference type="NCBI Taxonomy" id="171969"/>
    <lineage>
        <taxon>Eukaryota</taxon>
        <taxon>Viridiplantae</taxon>
        <taxon>Streptophyta</taxon>
        <taxon>Embryophyta</taxon>
        <taxon>Tracheophyta</taxon>
        <taxon>Spermatophyta</taxon>
        <taxon>Magnoliopsida</taxon>
        <taxon>eudicotyledons</taxon>
        <taxon>Gunneridae</taxon>
        <taxon>Pentapetalae</taxon>
        <taxon>Caryophyllales</taxon>
        <taxon>Cactineae</taxon>
        <taxon>Cactaceae</taxon>
        <taxon>Cactoideae</taxon>
        <taxon>Echinocereeae</taxon>
        <taxon>Carnegiea</taxon>
    </lineage>
</organism>
<dbReference type="Gene3D" id="2.130.10.10">
    <property type="entry name" value="YVTN repeat-like/Quinoprotein amine dehydrogenase"/>
    <property type="match status" value="3"/>
</dbReference>
<feature type="region of interest" description="Disordered" evidence="6">
    <location>
        <begin position="878"/>
        <end position="1045"/>
    </location>
</feature>
<comment type="caution">
    <text evidence="8">The sequence shown here is derived from an EMBL/GenBank/DDBJ whole genome shotgun (WGS) entry which is preliminary data.</text>
</comment>
<feature type="compositionally biased region" description="Basic and acidic residues" evidence="6">
    <location>
        <begin position="1431"/>
        <end position="1459"/>
    </location>
</feature>
<dbReference type="InterPro" id="IPR052060">
    <property type="entry name" value="Bromo_WD_repeat"/>
</dbReference>
<sequence>MLKKGNMALEKHIPSGSQTTDVKPLSFPIKSLEKAEAADPEMIPDVEADVDVDLREVYFLIMHFLSAGPCQRTCGQFWNELLEHDLLPRRYHAWYSRSGACSSDENDDGISFPLSYTKVAERYPHIEKNHLVKLLKQLLLGKVHLPHVLVARNVPNAADVPTLLGTGSFSLLGYNGNKANNKVSPPIHMRWPHMHADQVRGLRLREIGGGFSRHHRAPTTRAACYAIAKPSTMVQKMQNIKKLRGHRNSVYCGSIPGNYVSNNRKGGGGKGLAEPGSRGQVKPVYLEAGMLSSALDPCFLSIFDRSGRFVITGSDDRLVKIWSMETAYCLASCRGHEGDITDLAVSSNNALVASSSNDCIIRVWRLPDGQPISVLRGHTGVVTAIAFSPRPSAVYQLLSSSDDGTCRLWDARYSQFKPRIYLPRSPDSIAVERSLSLVVQTILLGYIFFRLHFAYKCSFCESLLDSPKCVTLRLLEKLTNASCLQVWNACKPGTDDSDQPINEMDVLSGHENDVNYVQFSGCAAVSRFSAADTAKEENFPKFRNSWFAHDNIVTCSRDGSAIIWIPRSRKSHGKAGRWTRAYHLKVPPPPMPPQPPRGGPRQRALPTPRGVNMIVWSLDNRFVLAAIMGELLILEYCGVLQWFGIPNPQDFGTCHGIDCRICVWNAADGSLVHSLKGHTDSTYVLDVHPFNPRIAMSAGYDGKTIIWDIWEGKPIRTYETGHFRLVDGKFSPDGTSIILSDDVGQLYILSTGQGESQKDAKYDQFFLGDYRPLIRDTHGNVVDQETQLPPYRRNVQDLLCDSSMIPYPEPYQSMYQQRRLGTLGIEWRPSSVRFAVGPDFNSEQEQILPLPDWDVLIDPLPEFVDAMDWEPEVELISDDADSEFNITDSFGGDGGHISSTSSGDLECSDEDSEAECSQRDGPRRSRRKKKKREIEITTSSGRRVKRRNLDECDGSSQRVHQNRKLKNGRKARRKKSSKASRPQRAAARNALTLFSKIKGRSSDEDDYGSEDDSSEGESVLEDSNFESEESDKVLSDEQTRDLKGKGVALDESENVHRLKYFLESHENALNRKRLVLKLPVGDSNRGSSSGNAATKSDNLTDLVGPSSTASGVPVEVVERAANPRVHDRLGWLGGHNNETMRWGGVRARTSKRLRFSEAMSSNAPGSSALGTCHNEHESDAAADLNHVSEGGFGTTIAKDGLKEIVQQTRTHVGNPVQVVDASNRVLSGSIRWQDRNEVQDEIQVVANHGAPYSMNGDDLINCTPEATQKVSMRLRISSKKIISEDPNQINGVKTVPVAENEKIGEYSTDRGSMVVLKQRSGAEELEQENCQLKADRDHGDTNGVPKSDVLKGNASATASLLLNSQASHPPRNDRMYSAVYRRSRSSKAARTSSDNDGPHMGESTSNASSQNANVNVNGTMVDGIHQAHSGKLKDTTEEHALESGRSMERSRRPDISPLNRADKLPREEWGSGITVGLRSSRNRRINFVRDASPVDRRKSSQSPRKLSWLMLSMPDCTRYIPQQGDEVAYLRQGHQEYLSYSRSSARGPWECLKGGIRSVEFCKIVDLEYSTVPGSGDSCCKLTLEFVDPGSSVFGKTFKLTLPEVTSFPDFLIERTRFEAAINRNWTVRDKCQVWWKNEGDEDGSWWEGRIMQVKAKSPEFADSPWERYVIRYKSDPADTHSHSPWELHDADTQWEQPHLDDGTRKKLLSSVSKLAETGNKAQDLYGVQKLRQVSEKSNFLNRFPVPLSLDVIQSRLDNNYYRSLEAVKHDIKIMLSNAESYFGKNAELLKKMGRLSEWLTRTLSSL</sequence>
<keyword evidence="3 4" id="KW-0103">Bromodomain</keyword>
<feature type="repeat" description="WD" evidence="5">
    <location>
        <begin position="375"/>
        <end position="410"/>
    </location>
</feature>
<dbReference type="InterPro" id="IPR057452">
    <property type="entry name" value="BRWD/PHIP_N"/>
</dbReference>
<dbReference type="InterPro" id="IPR036427">
    <property type="entry name" value="Bromodomain-like_sf"/>
</dbReference>
<feature type="region of interest" description="Disordered" evidence="6">
    <location>
        <begin position="583"/>
        <end position="604"/>
    </location>
</feature>
<feature type="region of interest" description="Disordered" evidence="6">
    <location>
        <begin position="1380"/>
        <end position="1414"/>
    </location>
</feature>
<dbReference type="GO" id="GO:0006357">
    <property type="term" value="P:regulation of transcription by RNA polymerase II"/>
    <property type="evidence" value="ECO:0007669"/>
    <property type="project" value="TreeGrafter"/>
</dbReference>
<dbReference type="PROSITE" id="PS00678">
    <property type="entry name" value="WD_REPEATS_1"/>
    <property type="match status" value="1"/>
</dbReference>
<dbReference type="Proteomes" id="UP001153076">
    <property type="component" value="Unassembled WGS sequence"/>
</dbReference>
<evidence type="ECO:0000313" key="8">
    <source>
        <dbReference type="EMBL" id="KAJ8444929.1"/>
    </source>
</evidence>
<gene>
    <name evidence="8" type="ORF">Cgig2_029123</name>
</gene>
<dbReference type="InterPro" id="IPR001487">
    <property type="entry name" value="Bromodomain"/>
</dbReference>
<keyword evidence="1 5" id="KW-0853">WD repeat</keyword>
<dbReference type="SUPFAM" id="SSF47370">
    <property type="entry name" value="Bromodomain"/>
    <property type="match status" value="1"/>
</dbReference>
<dbReference type="SUPFAM" id="SSF50978">
    <property type="entry name" value="WD40 repeat-like"/>
    <property type="match status" value="1"/>
</dbReference>
<feature type="region of interest" description="Disordered" evidence="6">
    <location>
        <begin position="1331"/>
        <end position="1350"/>
    </location>
</feature>
<dbReference type="OrthoDB" id="538223at2759"/>
<feature type="domain" description="Bromo" evidence="7">
    <location>
        <begin position="1747"/>
        <end position="1790"/>
    </location>
</feature>
<dbReference type="GO" id="GO:0005634">
    <property type="term" value="C:nucleus"/>
    <property type="evidence" value="ECO:0007669"/>
    <property type="project" value="TreeGrafter"/>
</dbReference>
<feature type="region of interest" description="Disordered" evidence="6">
    <location>
        <begin position="1"/>
        <end position="22"/>
    </location>
</feature>
<dbReference type="InterPro" id="IPR001680">
    <property type="entry name" value="WD40_rpt"/>
</dbReference>
<name>A0A9Q1QKC4_9CARY</name>
<protein>
    <recommendedName>
        <fullName evidence="7">Bromo domain-containing protein</fullName>
    </recommendedName>
</protein>
<feature type="region of interest" description="Disordered" evidence="6">
    <location>
        <begin position="1080"/>
        <end position="1110"/>
    </location>
</feature>
<evidence type="ECO:0000256" key="1">
    <source>
        <dbReference type="ARBA" id="ARBA00022574"/>
    </source>
</evidence>
<dbReference type="PROSITE" id="PS50014">
    <property type="entry name" value="BROMODOMAIN_2"/>
    <property type="match status" value="1"/>
</dbReference>
<feature type="repeat" description="WD" evidence="5">
    <location>
        <begin position="303"/>
        <end position="332"/>
    </location>
</feature>
<feature type="compositionally biased region" description="Low complexity" evidence="6">
    <location>
        <begin position="979"/>
        <end position="988"/>
    </location>
</feature>
<dbReference type="InterPro" id="IPR015943">
    <property type="entry name" value="WD40/YVTN_repeat-like_dom_sf"/>
</dbReference>
<dbReference type="InterPro" id="IPR057451">
    <property type="entry name" value="BRWD/PHIP_AD"/>
</dbReference>
<dbReference type="GO" id="GO:0008360">
    <property type="term" value="P:regulation of cell shape"/>
    <property type="evidence" value="ECO:0007669"/>
    <property type="project" value="TreeGrafter"/>
</dbReference>
<accession>A0A9Q1QKC4</accession>
<evidence type="ECO:0000256" key="3">
    <source>
        <dbReference type="ARBA" id="ARBA00023117"/>
    </source>
</evidence>
<feature type="compositionally biased region" description="Basic and acidic residues" evidence="6">
    <location>
        <begin position="1030"/>
        <end position="1044"/>
    </location>
</feature>
<dbReference type="InterPro" id="IPR019775">
    <property type="entry name" value="WD40_repeat_CS"/>
</dbReference>
<proteinExistence type="predicted"/>
<keyword evidence="2" id="KW-0677">Repeat</keyword>
<feature type="compositionally biased region" description="Low complexity" evidence="6">
    <location>
        <begin position="1403"/>
        <end position="1414"/>
    </location>
</feature>
<dbReference type="FunFam" id="1.20.920.10:FF:000058">
    <property type="entry name" value="WD40/YVTN repeat-like-containing domain"/>
    <property type="match status" value="1"/>
</dbReference>
<dbReference type="GO" id="GO:0007010">
    <property type="term" value="P:cytoskeleton organization"/>
    <property type="evidence" value="ECO:0007669"/>
    <property type="project" value="TreeGrafter"/>
</dbReference>
<evidence type="ECO:0000256" key="2">
    <source>
        <dbReference type="ARBA" id="ARBA00022737"/>
    </source>
</evidence>
<evidence type="ECO:0000313" key="9">
    <source>
        <dbReference type="Proteomes" id="UP001153076"/>
    </source>
</evidence>
<evidence type="ECO:0000256" key="4">
    <source>
        <dbReference type="PROSITE-ProRule" id="PRU00035"/>
    </source>
</evidence>
<feature type="compositionally biased region" description="Pro residues" evidence="6">
    <location>
        <begin position="586"/>
        <end position="598"/>
    </location>
</feature>
<dbReference type="InterPro" id="IPR036322">
    <property type="entry name" value="WD40_repeat_dom_sf"/>
</dbReference>
<dbReference type="SMART" id="SM00320">
    <property type="entry name" value="WD40"/>
    <property type="match status" value="5"/>
</dbReference>
<dbReference type="Pfam" id="PF25313">
    <property type="entry name" value="BRWD_AD"/>
    <property type="match status" value="1"/>
</dbReference>
<dbReference type="FunFam" id="2.130.10.10:FF:000440">
    <property type="entry name" value="Bromodomain and WD repeat-containing protein"/>
    <property type="match status" value="1"/>
</dbReference>
<dbReference type="Pfam" id="PF00439">
    <property type="entry name" value="Bromodomain"/>
    <property type="match status" value="1"/>
</dbReference>
<feature type="compositionally biased region" description="Basic residues" evidence="6">
    <location>
        <begin position="960"/>
        <end position="978"/>
    </location>
</feature>
<dbReference type="PANTHER" id="PTHR16266:SF17">
    <property type="entry name" value="BRWD3"/>
    <property type="match status" value="1"/>
</dbReference>
<feature type="compositionally biased region" description="Acidic residues" evidence="6">
    <location>
        <begin position="1003"/>
        <end position="1029"/>
    </location>
</feature>
<dbReference type="PROSITE" id="PS50082">
    <property type="entry name" value="WD_REPEATS_2"/>
    <property type="match status" value="4"/>
</dbReference>
<dbReference type="Pfam" id="PF25437">
    <property type="entry name" value="BRWD1_N"/>
    <property type="match status" value="1"/>
</dbReference>
<evidence type="ECO:0000256" key="5">
    <source>
        <dbReference type="PROSITE-ProRule" id="PRU00221"/>
    </source>
</evidence>
<feature type="compositionally biased region" description="Polar residues" evidence="6">
    <location>
        <begin position="1084"/>
        <end position="1110"/>
    </location>
</feature>
<dbReference type="PANTHER" id="PTHR16266">
    <property type="entry name" value="WD REPEAT DOMAIN 9"/>
    <property type="match status" value="1"/>
</dbReference>
<dbReference type="Gene3D" id="1.20.920.10">
    <property type="entry name" value="Bromodomain-like"/>
    <property type="match status" value="1"/>
</dbReference>
<dbReference type="CDD" id="cd05529">
    <property type="entry name" value="Bromo_WDR9_I_like"/>
    <property type="match status" value="1"/>
</dbReference>
<evidence type="ECO:0000259" key="7">
    <source>
        <dbReference type="PROSITE" id="PS50014"/>
    </source>
</evidence>
<dbReference type="PROSITE" id="PS50294">
    <property type="entry name" value="WD_REPEATS_REGION"/>
    <property type="match status" value="2"/>
</dbReference>
<dbReference type="EMBL" id="JAKOGI010000082">
    <property type="protein sequence ID" value="KAJ8444929.1"/>
    <property type="molecule type" value="Genomic_DNA"/>
</dbReference>
<feature type="repeat" description="WD" evidence="5">
    <location>
        <begin position="333"/>
        <end position="374"/>
    </location>
</feature>
<evidence type="ECO:0000256" key="6">
    <source>
        <dbReference type="SAM" id="MobiDB-lite"/>
    </source>
</evidence>
<feature type="repeat" description="WD" evidence="5">
    <location>
        <begin position="675"/>
        <end position="717"/>
    </location>
</feature>
<dbReference type="Pfam" id="PF00400">
    <property type="entry name" value="WD40"/>
    <property type="match status" value="4"/>
</dbReference>
<keyword evidence="9" id="KW-1185">Reference proteome</keyword>
<feature type="region of interest" description="Disordered" evidence="6">
    <location>
        <begin position="1428"/>
        <end position="1459"/>
    </location>
</feature>